<comment type="caution">
    <text evidence="5">The sequence shown here is derived from an EMBL/GenBank/DDBJ whole genome shotgun (WGS) entry which is preliminary data.</text>
</comment>
<sequence length="286" mass="33516">MSTFSLIYTNIVKKKIVLTLITLHYLYINVSEIIQNFILSNQLRLIIIYLFQIIFLIFALFIRQQLTHVNSFTLFNILLYTIATYYKLYNMSHEHHNHHAMENHDHTTESGDSCCNDTDVPTSSGQHMMHHMMSMSFHFGTSETVLFDWWTFSTTSGLVYSMIGIFLMATLYEGLKYFREYLFWKSYNAIQYRSVQIPLEKGPNDPVSQMVGKVLFKQPLPTMFSITHLLQTFLHILQISISYLLMLIFMTYNVWLCLAVLFGATLGYFLFGWKKSVVVDVTEHCH</sequence>
<dbReference type="Pfam" id="PF04145">
    <property type="entry name" value="Ctr"/>
    <property type="match status" value="1"/>
</dbReference>
<protein>
    <recommendedName>
        <fullName evidence="4">Copper transport protein</fullName>
    </recommendedName>
</protein>
<accession>A0A6G0TGB9</accession>
<feature type="transmembrane region" description="Helical" evidence="4">
    <location>
        <begin position="69"/>
        <end position="88"/>
    </location>
</feature>
<evidence type="ECO:0000313" key="6">
    <source>
        <dbReference type="Proteomes" id="UP000475862"/>
    </source>
</evidence>
<keyword evidence="2 4" id="KW-1133">Transmembrane helix</keyword>
<evidence type="ECO:0000256" key="1">
    <source>
        <dbReference type="ARBA" id="ARBA00022692"/>
    </source>
</evidence>
<feature type="transmembrane region" description="Helical" evidence="4">
    <location>
        <begin position="252"/>
        <end position="271"/>
    </location>
</feature>
<keyword evidence="4" id="KW-0406">Ion transport</keyword>
<comment type="similarity">
    <text evidence="4">Belongs to the copper transporter (Ctr) (TC 1.A.56) family. SLC31A subfamily.</text>
</comment>
<gene>
    <name evidence="5" type="ORF">AGLY_010333</name>
</gene>
<keyword evidence="4" id="KW-0186">Copper</keyword>
<dbReference type="GO" id="GO:0016020">
    <property type="term" value="C:membrane"/>
    <property type="evidence" value="ECO:0007669"/>
    <property type="project" value="UniProtKB-SubCell"/>
</dbReference>
<dbReference type="GO" id="GO:0005375">
    <property type="term" value="F:copper ion transmembrane transporter activity"/>
    <property type="evidence" value="ECO:0007669"/>
    <property type="project" value="UniProtKB-UniRule"/>
</dbReference>
<keyword evidence="1 4" id="KW-0812">Transmembrane</keyword>
<evidence type="ECO:0000313" key="5">
    <source>
        <dbReference type="EMBL" id="KAE9532131.1"/>
    </source>
</evidence>
<feature type="transmembrane region" description="Helical" evidence="4">
    <location>
        <begin position="16"/>
        <end position="39"/>
    </location>
</feature>
<dbReference type="OrthoDB" id="161814at2759"/>
<dbReference type="PANTHER" id="PTHR12483:SF115">
    <property type="entry name" value="COPPER TRANSPORT PROTEIN"/>
    <property type="match status" value="1"/>
</dbReference>
<name>A0A6G0TGB9_APHGL</name>
<comment type="subcellular location">
    <subcellularLocation>
        <location evidence="4">Membrane</location>
        <topology evidence="4">Multi-pass membrane protein</topology>
    </subcellularLocation>
</comment>
<dbReference type="Proteomes" id="UP000475862">
    <property type="component" value="Unassembled WGS sequence"/>
</dbReference>
<keyword evidence="4" id="KW-0187">Copper transport</keyword>
<evidence type="ECO:0000256" key="3">
    <source>
        <dbReference type="ARBA" id="ARBA00023136"/>
    </source>
</evidence>
<evidence type="ECO:0000256" key="2">
    <source>
        <dbReference type="ARBA" id="ARBA00022989"/>
    </source>
</evidence>
<comment type="caution">
    <text evidence="4">Lacks conserved residue(s) required for the propagation of feature annotation.</text>
</comment>
<dbReference type="InterPro" id="IPR007274">
    <property type="entry name" value="Cop_transporter"/>
</dbReference>
<keyword evidence="6" id="KW-1185">Reference proteome</keyword>
<feature type="transmembrane region" description="Helical" evidence="4">
    <location>
        <begin position="45"/>
        <end position="62"/>
    </location>
</feature>
<reference evidence="5 6" key="1">
    <citation type="submission" date="2019-08" db="EMBL/GenBank/DDBJ databases">
        <title>The genome of the soybean aphid Biotype 1, its phylome, world population structure and adaptation to the North American continent.</title>
        <authorList>
            <person name="Giordano R."/>
            <person name="Donthu R.K."/>
            <person name="Hernandez A.G."/>
            <person name="Wright C.L."/>
            <person name="Zimin A.V."/>
        </authorList>
    </citation>
    <scope>NUCLEOTIDE SEQUENCE [LARGE SCALE GENOMIC DNA]</scope>
    <source>
        <tissue evidence="5">Whole aphids</tissue>
    </source>
</reference>
<dbReference type="PANTHER" id="PTHR12483">
    <property type="entry name" value="SOLUTE CARRIER FAMILY 31 COPPER TRANSPORTERS"/>
    <property type="match status" value="1"/>
</dbReference>
<proteinExistence type="inferred from homology"/>
<keyword evidence="4" id="KW-0813">Transport</keyword>
<organism evidence="5 6">
    <name type="scientific">Aphis glycines</name>
    <name type="common">Soybean aphid</name>
    <dbReference type="NCBI Taxonomy" id="307491"/>
    <lineage>
        <taxon>Eukaryota</taxon>
        <taxon>Metazoa</taxon>
        <taxon>Ecdysozoa</taxon>
        <taxon>Arthropoda</taxon>
        <taxon>Hexapoda</taxon>
        <taxon>Insecta</taxon>
        <taxon>Pterygota</taxon>
        <taxon>Neoptera</taxon>
        <taxon>Paraneoptera</taxon>
        <taxon>Hemiptera</taxon>
        <taxon>Sternorrhyncha</taxon>
        <taxon>Aphidomorpha</taxon>
        <taxon>Aphidoidea</taxon>
        <taxon>Aphididae</taxon>
        <taxon>Aphidini</taxon>
        <taxon>Aphis</taxon>
        <taxon>Aphis</taxon>
    </lineage>
</organism>
<evidence type="ECO:0000256" key="4">
    <source>
        <dbReference type="RuleBase" id="RU367022"/>
    </source>
</evidence>
<dbReference type="AlphaFoldDB" id="A0A6G0TGB9"/>
<feature type="transmembrane region" description="Helical" evidence="4">
    <location>
        <begin position="223"/>
        <end position="246"/>
    </location>
</feature>
<feature type="transmembrane region" description="Helical" evidence="4">
    <location>
        <begin position="149"/>
        <end position="172"/>
    </location>
</feature>
<dbReference type="EMBL" id="VYZN01000040">
    <property type="protein sequence ID" value="KAE9532131.1"/>
    <property type="molecule type" value="Genomic_DNA"/>
</dbReference>
<keyword evidence="3 4" id="KW-0472">Membrane</keyword>